<proteinExistence type="predicted"/>
<evidence type="ECO:0000313" key="2">
    <source>
        <dbReference type="Proteomes" id="UP000238083"/>
    </source>
</evidence>
<keyword evidence="2" id="KW-1185">Reference proteome</keyword>
<reference evidence="1 2" key="1">
    <citation type="submission" date="2018-03" db="EMBL/GenBank/DDBJ databases">
        <title>Genomic Encyclopedia of Archaeal and Bacterial Type Strains, Phase II (KMG-II): from individual species to whole genera.</title>
        <authorList>
            <person name="Goeker M."/>
        </authorList>
    </citation>
    <scope>NUCLEOTIDE SEQUENCE [LARGE SCALE GENOMIC DNA]</scope>
    <source>
        <strain evidence="1 2">DSM 19711</strain>
    </source>
</reference>
<sequence>MAAPAPTGPNSPNTWVTFERPGWRAQFGIQIPGPTDLGALELRLVFRPDEDDSYTSVEATDGITTEIVRSLPLADVRAEFGRLGLEWLRQEYDLTTILGRVETPEQWAQFAMIYVNIVKGTRNPLQYMANESGVSRNTLSARVRRCRDMGFLTRPDGKSLAELTDASRRLLRPSTHQSTTTEES</sequence>
<dbReference type="AlphaFoldDB" id="A0A2T0QLM6"/>
<comment type="caution">
    <text evidence="1">The sequence shown here is derived from an EMBL/GenBank/DDBJ whole genome shotgun (WGS) entry which is preliminary data.</text>
</comment>
<dbReference type="OrthoDB" id="3425840at2"/>
<organism evidence="1 2">
    <name type="scientific">Kineococcus rhizosphaerae</name>
    <dbReference type="NCBI Taxonomy" id="559628"/>
    <lineage>
        <taxon>Bacteria</taxon>
        <taxon>Bacillati</taxon>
        <taxon>Actinomycetota</taxon>
        <taxon>Actinomycetes</taxon>
        <taxon>Kineosporiales</taxon>
        <taxon>Kineosporiaceae</taxon>
        <taxon>Kineococcus</taxon>
    </lineage>
</organism>
<dbReference type="EMBL" id="PVZF01000040">
    <property type="protein sequence ID" value="PRY05319.1"/>
    <property type="molecule type" value="Genomic_DNA"/>
</dbReference>
<dbReference type="Proteomes" id="UP000238083">
    <property type="component" value="Unassembled WGS sequence"/>
</dbReference>
<name>A0A2T0QLM6_9ACTN</name>
<evidence type="ECO:0000313" key="1">
    <source>
        <dbReference type="EMBL" id="PRY05319.1"/>
    </source>
</evidence>
<accession>A0A2T0QLM6</accession>
<protein>
    <submittedName>
        <fullName evidence="1">Uncharacterized protein</fullName>
    </submittedName>
</protein>
<dbReference type="RefSeq" id="WP_146149631.1">
    <property type="nucleotide sequence ID" value="NZ_PVZF01000040.1"/>
</dbReference>
<gene>
    <name evidence="1" type="ORF">CLV37_1406</name>
</gene>